<protein>
    <submittedName>
        <fullName evidence="1">Uncharacterized protein</fullName>
    </submittedName>
</protein>
<keyword evidence="2" id="KW-1185">Reference proteome</keyword>
<sequence length="86" mass="9953">MALNPKLLKVLDKTYAPEERFDQKLLGKDVTYITNEHGEPVTLFIGNRREDGSIGGERYVRRIVRKPDSLEIQKSHWENKGKVSRS</sequence>
<comment type="caution">
    <text evidence="1">The sequence shown here is derived from an EMBL/GenBank/DDBJ whole genome shotgun (WGS) entry which is preliminary data.</text>
</comment>
<reference evidence="2" key="1">
    <citation type="journal article" date="2019" name="Int. J. Syst. Evol. Microbiol.">
        <title>The Global Catalogue of Microorganisms (GCM) 10K type strain sequencing project: providing services to taxonomists for standard genome sequencing and annotation.</title>
        <authorList>
            <consortium name="The Broad Institute Genomics Platform"/>
            <consortium name="The Broad Institute Genome Sequencing Center for Infectious Disease"/>
            <person name="Wu L."/>
            <person name="Ma J."/>
        </authorList>
    </citation>
    <scope>NUCLEOTIDE SEQUENCE [LARGE SCALE GENOMIC DNA]</scope>
    <source>
        <strain evidence="2">KCTC 23984</strain>
    </source>
</reference>
<gene>
    <name evidence="1" type="ORF">ACFS7Z_01465</name>
</gene>
<organism evidence="1 2">
    <name type="scientific">Pontibacter toksunensis</name>
    <dbReference type="NCBI Taxonomy" id="1332631"/>
    <lineage>
        <taxon>Bacteria</taxon>
        <taxon>Pseudomonadati</taxon>
        <taxon>Bacteroidota</taxon>
        <taxon>Cytophagia</taxon>
        <taxon>Cytophagales</taxon>
        <taxon>Hymenobacteraceae</taxon>
        <taxon>Pontibacter</taxon>
    </lineage>
</organism>
<proteinExistence type="predicted"/>
<name>A0ABW6BRH7_9BACT</name>
<dbReference type="EMBL" id="JBHUOX010000001">
    <property type="protein sequence ID" value="MFD2999014.1"/>
    <property type="molecule type" value="Genomic_DNA"/>
</dbReference>
<evidence type="ECO:0000313" key="2">
    <source>
        <dbReference type="Proteomes" id="UP001597641"/>
    </source>
</evidence>
<evidence type="ECO:0000313" key="1">
    <source>
        <dbReference type="EMBL" id="MFD2999014.1"/>
    </source>
</evidence>
<dbReference type="Proteomes" id="UP001597641">
    <property type="component" value="Unassembled WGS sequence"/>
</dbReference>
<dbReference type="RefSeq" id="WP_377479789.1">
    <property type="nucleotide sequence ID" value="NZ_JBHUOX010000001.1"/>
</dbReference>
<accession>A0ABW6BRH7</accession>